<comment type="caution">
    <text evidence="10">The sequence shown here is derived from an EMBL/GenBank/DDBJ whole genome shotgun (WGS) entry which is preliminary data.</text>
</comment>
<evidence type="ECO:0000256" key="7">
    <source>
        <dbReference type="PROSITE-ProRule" id="PRU01145"/>
    </source>
</evidence>
<keyword evidence="3" id="KW-0677">Repeat</keyword>
<dbReference type="PROSITE" id="PS00028">
    <property type="entry name" value="ZINC_FINGER_C2H2_1"/>
    <property type="match status" value="1"/>
</dbReference>
<keyword evidence="6" id="KW-0539">Nucleus</keyword>
<keyword evidence="2" id="KW-0479">Metal-binding</keyword>
<keyword evidence="4 7" id="KW-0863">Zinc-finger</keyword>
<evidence type="ECO:0000256" key="5">
    <source>
        <dbReference type="ARBA" id="ARBA00022833"/>
    </source>
</evidence>
<feature type="compositionally biased region" description="Low complexity" evidence="8">
    <location>
        <begin position="131"/>
        <end position="141"/>
    </location>
</feature>
<dbReference type="Pfam" id="PF08790">
    <property type="entry name" value="zf-LYAR"/>
    <property type="match status" value="1"/>
</dbReference>
<dbReference type="EMBL" id="JALJOS010000002">
    <property type="protein sequence ID" value="KAK9843366.1"/>
    <property type="molecule type" value="Genomic_DNA"/>
</dbReference>
<keyword evidence="11" id="KW-1185">Reference proteome</keyword>
<keyword evidence="5" id="KW-0862">Zinc</keyword>
<dbReference type="GO" id="GO:0008270">
    <property type="term" value="F:zinc ion binding"/>
    <property type="evidence" value="ECO:0007669"/>
    <property type="project" value="UniProtKB-KW"/>
</dbReference>
<evidence type="ECO:0000256" key="4">
    <source>
        <dbReference type="ARBA" id="ARBA00022771"/>
    </source>
</evidence>
<dbReference type="FunFam" id="3.30.1490.490:FF:000001">
    <property type="entry name" value="cell growth-regulating nucleolar protein-like"/>
    <property type="match status" value="1"/>
</dbReference>
<comment type="subcellular location">
    <subcellularLocation>
        <location evidence="1">Nucleus</location>
    </subcellularLocation>
</comment>
<feature type="compositionally biased region" description="Basic residues" evidence="8">
    <location>
        <begin position="121"/>
        <end position="130"/>
    </location>
</feature>
<feature type="compositionally biased region" description="Low complexity" evidence="8">
    <location>
        <begin position="346"/>
        <end position="360"/>
    </location>
</feature>
<name>A0AAW1SC08_9CHLO</name>
<dbReference type="SUPFAM" id="SSF57667">
    <property type="entry name" value="beta-beta-alpha zinc fingers"/>
    <property type="match status" value="3"/>
</dbReference>
<sequence>MTWFNCEDCGDTVKKPKLQGHQQSCSASRFSCIDCGRVFDRQSVGGHNTCVSEQQKYAQGATKPGGFAADGYFQGGHQAGPTAAAAEAAGLEYLATRPPWKCTVCNVTCTSQDTLTGHATGLKHRRKVRAASKAAASPPMADQVLLPSDKTAAAATAAAVELAASKGPAADAAATGTPKASGSKAHKKRKVEEAPAEPSNDHAVAPAESVQQSKKKKKKVKQAERPVELLPTANRNGQTAVEPLVEDRQGRKSSQPAKQSRLDGSLLEPEDSAAADLGQGLQSIMNGHSEPAQVQPMRKSKAESGSAMPDTQTRTKQKQQKESAVAPVDAVSKRQKLLDEPVRLNAIAASPATKPKAASKGSKKPKWRKLAIQHLQAKGGSMTIKALQRQLIHDTGGTSKDGLADAMLRDWQHSRHFAIEEGSIKLKD</sequence>
<evidence type="ECO:0000259" key="9">
    <source>
        <dbReference type="PROSITE" id="PS00028"/>
    </source>
</evidence>
<dbReference type="GO" id="GO:0006364">
    <property type="term" value="P:rRNA processing"/>
    <property type="evidence" value="ECO:0007669"/>
    <property type="project" value="TreeGrafter"/>
</dbReference>
<dbReference type="GO" id="GO:0003677">
    <property type="term" value="F:DNA binding"/>
    <property type="evidence" value="ECO:0007669"/>
    <property type="project" value="InterPro"/>
</dbReference>
<feature type="domain" description="C2H2-type" evidence="9">
    <location>
        <begin position="102"/>
        <end position="124"/>
    </location>
</feature>
<dbReference type="Pfam" id="PF12874">
    <property type="entry name" value="zf-met"/>
    <property type="match status" value="1"/>
</dbReference>
<dbReference type="InterPro" id="IPR036236">
    <property type="entry name" value="Znf_C2H2_sf"/>
</dbReference>
<evidence type="ECO:0000256" key="3">
    <source>
        <dbReference type="ARBA" id="ARBA00022737"/>
    </source>
</evidence>
<protein>
    <recommendedName>
        <fullName evidence="9">C2H2-type domain-containing protein</fullName>
    </recommendedName>
</protein>
<dbReference type="Gene3D" id="3.30.160.60">
    <property type="entry name" value="Classic Zinc Finger"/>
    <property type="match status" value="1"/>
</dbReference>
<gene>
    <name evidence="10" type="ORF">WJX74_011019</name>
</gene>
<dbReference type="GO" id="GO:0000122">
    <property type="term" value="P:negative regulation of transcription by RNA polymerase II"/>
    <property type="evidence" value="ECO:0007669"/>
    <property type="project" value="TreeGrafter"/>
</dbReference>
<dbReference type="PANTHER" id="PTHR13100">
    <property type="entry name" value="CELL GROWTH-REGULATING NUCLEOLAR PROTEIN LYAR"/>
    <property type="match status" value="1"/>
</dbReference>
<evidence type="ECO:0000313" key="10">
    <source>
        <dbReference type="EMBL" id="KAK9843366.1"/>
    </source>
</evidence>
<evidence type="ECO:0000256" key="1">
    <source>
        <dbReference type="ARBA" id="ARBA00004123"/>
    </source>
</evidence>
<dbReference type="AlphaFoldDB" id="A0AAW1SC08"/>
<dbReference type="InterPro" id="IPR039999">
    <property type="entry name" value="LYAR"/>
</dbReference>
<organism evidence="10 11">
    <name type="scientific">Apatococcus lobatus</name>
    <dbReference type="NCBI Taxonomy" id="904363"/>
    <lineage>
        <taxon>Eukaryota</taxon>
        <taxon>Viridiplantae</taxon>
        <taxon>Chlorophyta</taxon>
        <taxon>core chlorophytes</taxon>
        <taxon>Trebouxiophyceae</taxon>
        <taxon>Chlorellales</taxon>
        <taxon>Chlorellaceae</taxon>
        <taxon>Apatococcus</taxon>
    </lineage>
</organism>
<evidence type="ECO:0000256" key="8">
    <source>
        <dbReference type="SAM" id="MobiDB-lite"/>
    </source>
</evidence>
<evidence type="ECO:0000313" key="11">
    <source>
        <dbReference type="Proteomes" id="UP001438707"/>
    </source>
</evidence>
<feature type="region of interest" description="Disordered" evidence="8">
    <location>
        <begin position="119"/>
        <end position="143"/>
    </location>
</feature>
<dbReference type="PROSITE" id="PS51804">
    <property type="entry name" value="ZF_C2HC_LYAR"/>
    <property type="match status" value="2"/>
</dbReference>
<dbReference type="PANTHER" id="PTHR13100:SF10">
    <property type="entry name" value="CELL GROWTH-REGULATING NUCLEOLAR PROTEIN"/>
    <property type="match status" value="1"/>
</dbReference>
<accession>A0AAW1SC08</accession>
<proteinExistence type="predicted"/>
<evidence type="ECO:0000256" key="6">
    <source>
        <dbReference type="ARBA" id="ARBA00023242"/>
    </source>
</evidence>
<evidence type="ECO:0000256" key="2">
    <source>
        <dbReference type="ARBA" id="ARBA00022723"/>
    </source>
</evidence>
<dbReference type="InterPro" id="IPR013087">
    <property type="entry name" value="Znf_C2H2_type"/>
</dbReference>
<dbReference type="Gene3D" id="3.30.1490.490">
    <property type="match status" value="1"/>
</dbReference>
<feature type="compositionally biased region" description="Low complexity" evidence="8">
    <location>
        <begin position="166"/>
        <end position="181"/>
    </location>
</feature>
<feature type="region of interest" description="Disordered" evidence="8">
    <location>
        <begin position="166"/>
        <end position="367"/>
    </location>
</feature>
<reference evidence="10 11" key="1">
    <citation type="journal article" date="2024" name="Nat. Commun.">
        <title>Phylogenomics reveals the evolutionary origins of lichenization in chlorophyte algae.</title>
        <authorList>
            <person name="Puginier C."/>
            <person name="Libourel C."/>
            <person name="Otte J."/>
            <person name="Skaloud P."/>
            <person name="Haon M."/>
            <person name="Grisel S."/>
            <person name="Petersen M."/>
            <person name="Berrin J.G."/>
            <person name="Delaux P.M."/>
            <person name="Dal Grande F."/>
            <person name="Keller J."/>
        </authorList>
    </citation>
    <scope>NUCLEOTIDE SEQUENCE [LARGE SCALE GENOMIC DNA]</scope>
    <source>
        <strain evidence="10 11">SAG 2145</strain>
    </source>
</reference>
<dbReference type="GO" id="GO:0005730">
    <property type="term" value="C:nucleolus"/>
    <property type="evidence" value="ECO:0007669"/>
    <property type="project" value="TreeGrafter"/>
</dbReference>
<dbReference type="Proteomes" id="UP001438707">
    <property type="component" value="Unassembled WGS sequence"/>
</dbReference>
<dbReference type="InterPro" id="IPR014898">
    <property type="entry name" value="Znf_C2H2_LYAR"/>
</dbReference>